<dbReference type="Pfam" id="PF22972">
    <property type="entry name" value="EVH1_PP4R3"/>
    <property type="match status" value="1"/>
</dbReference>
<evidence type="ECO:0000256" key="1">
    <source>
        <dbReference type="ARBA" id="ARBA00004123"/>
    </source>
</evidence>
<dbReference type="SUPFAM" id="SSF50729">
    <property type="entry name" value="PH domain-like"/>
    <property type="match status" value="1"/>
</dbReference>
<dbReference type="Pfam" id="PF04802">
    <property type="entry name" value="PP4R3"/>
    <property type="match status" value="1"/>
</dbReference>
<proteinExistence type="predicted"/>
<feature type="compositionally biased region" description="Basic and acidic residues" evidence="3">
    <location>
        <begin position="773"/>
        <end position="782"/>
    </location>
</feature>
<dbReference type="InterPro" id="IPR016024">
    <property type="entry name" value="ARM-type_fold"/>
</dbReference>
<evidence type="ECO:0000256" key="2">
    <source>
        <dbReference type="ARBA" id="ARBA00023242"/>
    </source>
</evidence>
<feature type="compositionally biased region" description="Basic and acidic residues" evidence="3">
    <location>
        <begin position="826"/>
        <end position="842"/>
    </location>
</feature>
<dbReference type="InterPro" id="IPR011993">
    <property type="entry name" value="PH-like_dom_sf"/>
</dbReference>
<evidence type="ECO:0000259" key="4">
    <source>
        <dbReference type="Pfam" id="PF04802"/>
    </source>
</evidence>
<evidence type="ECO:0008006" key="8">
    <source>
        <dbReference type="Google" id="ProtNLM"/>
    </source>
</evidence>
<evidence type="ECO:0000313" key="7">
    <source>
        <dbReference type="Proteomes" id="UP001590951"/>
    </source>
</evidence>
<dbReference type="EMBL" id="JBHFEH010000003">
    <property type="protein sequence ID" value="KAL2058166.1"/>
    <property type="molecule type" value="Genomic_DNA"/>
</dbReference>
<feature type="compositionally biased region" description="Basic and acidic residues" evidence="3">
    <location>
        <begin position="684"/>
        <end position="701"/>
    </location>
</feature>
<feature type="compositionally biased region" description="Polar residues" evidence="3">
    <location>
        <begin position="800"/>
        <end position="815"/>
    </location>
</feature>
<evidence type="ECO:0000313" key="6">
    <source>
        <dbReference type="EMBL" id="KAL2058166.1"/>
    </source>
</evidence>
<dbReference type="Gene3D" id="2.30.29.30">
    <property type="entry name" value="Pleckstrin-homology domain (PH domain)/Phosphotyrosine-binding domain (PTB)"/>
    <property type="match status" value="1"/>
</dbReference>
<comment type="subcellular location">
    <subcellularLocation>
        <location evidence="1">Nucleus</location>
    </subcellularLocation>
</comment>
<sequence>MALTVPPANEKKRVKVYELKNNDWFDRGTGFCTGRPTNEESKILVESEDQPDRLLLESKISKDDGYQKQQDTLIVWTESGGVDMALSFQEAEGCAAIWEFISQVQQHLLTLGGPDDALSDADMEPFPNPLHLPQPEIGNLEEIEHAMRNIATTVAGRDALAKFVISEEYIRKLIPLVEMAEDLESLKDLHLLCNIMKLLILLNDSQIIDHIVTENVVFGVIGALEYDPDFPNHKANHRRYLKDNSRYKEVLSIADPSITKKIHATWRLTYLKDVVLARILDDPTFGVLNSLIFFNQVDIISHLQNNSNYLDELFGIIDNPEADLKRKKDAVGFIQSCCAIAKSLQAPGRATLYTNFINHGLLRVITFAISNKEASVRVAGTDILVAMIDHDPSMVRAYIFKSISEKKTPLTDTLIELLLREEDLGVKAQAADAIKVLLEPQQQPPPAQAQEGMARQNGEFLSKLRANPQPNPQTESFIQHFYDHSANKLFQPLKDLEGRKSLIDITFHEVQLYNHLVEIIMYLSRTHQFRSKFYIFTEDLASRIAELLAAPQKHLKLTALKFFRQCIGLQDEFYNRQITQKGYFTKIFDIVYETMPRDNLLNSACLELFEFIKRENLKPLIIHLVETCRPRLQEITYVDTFQILILRYDQMQGYNLDADTTLFSNDGTTTPNRTPNVNGTRWQGIKDREMDPTEEDYFNRSDEEDETLPKVKKQRRESVITNGVATSPMLKSLVDYPDDDEGAMDTTPPEPAEKTTEPKLSPSPMLQTPPPERLSEKRRREEKDDEDELGKLTSTKRRNSGFSASSTGSVASNNILKRKKGFVSKNENRDSPTEKGGIKRIEISLGAKSATSDQGSKGDKGG</sequence>
<evidence type="ECO:0000259" key="5">
    <source>
        <dbReference type="Pfam" id="PF22972"/>
    </source>
</evidence>
<feature type="domain" description="PP4R3 EVH1-like" evidence="5">
    <location>
        <begin position="11"/>
        <end position="109"/>
    </location>
</feature>
<feature type="domain" description="Serine/threonine-protein phosphatase 4 regulatory subunit 3-like central" evidence="4">
    <location>
        <begin position="142"/>
        <end position="650"/>
    </location>
</feature>
<feature type="region of interest" description="Disordered" evidence="3">
    <location>
        <begin position="665"/>
        <end position="862"/>
    </location>
</feature>
<accession>A0ABR4BK27</accession>
<dbReference type="InterPro" id="IPR006887">
    <property type="entry name" value="P4R3-like_central_dom"/>
</dbReference>
<organism evidence="6 7">
    <name type="scientific">Lepraria finkii</name>
    <dbReference type="NCBI Taxonomy" id="1340010"/>
    <lineage>
        <taxon>Eukaryota</taxon>
        <taxon>Fungi</taxon>
        <taxon>Dikarya</taxon>
        <taxon>Ascomycota</taxon>
        <taxon>Pezizomycotina</taxon>
        <taxon>Lecanoromycetes</taxon>
        <taxon>OSLEUM clade</taxon>
        <taxon>Lecanoromycetidae</taxon>
        <taxon>Lecanorales</taxon>
        <taxon>Lecanorineae</taxon>
        <taxon>Stereocaulaceae</taxon>
        <taxon>Lepraria</taxon>
    </lineage>
</organism>
<reference evidence="6 7" key="1">
    <citation type="submission" date="2024-09" db="EMBL/GenBank/DDBJ databases">
        <title>Rethinking Asexuality: The Enigmatic Case of Functional Sexual Genes in Lepraria (Stereocaulaceae).</title>
        <authorList>
            <person name="Doellman M."/>
            <person name="Sun Y."/>
            <person name="Barcenas-Pena A."/>
            <person name="Lumbsch H.T."/>
            <person name="Grewe F."/>
        </authorList>
    </citation>
    <scope>NUCLEOTIDE SEQUENCE [LARGE SCALE GENOMIC DNA]</scope>
    <source>
        <strain evidence="6 7">Grewe 0041</strain>
    </source>
</reference>
<dbReference type="InterPro" id="IPR055236">
    <property type="entry name" value="EVH1_PP4R3"/>
</dbReference>
<dbReference type="PANTHER" id="PTHR23318">
    <property type="entry name" value="ATP SYNTHASE GAMMA-RELATED"/>
    <property type="match status" value="1"/>
</dbReference>
<evidence type="ECO:0000256" key="3">
    <source>
        <dbReference type="SAM" id="MobiDB-lite"/>
    </source>
</evidence>
<dbReference type="Proteomes" id="UP001590951">
    <property type="component" value="Unassembled WGS sequence"/>
</dbReference>
<keyword evidence="7" id="KW-1185">Reference proteome</keyword>
<protein>
    <recommendedName>
        <fullName evidence="8">Serine/threonine-protein phosphatase 4 regulatory subunit 3-like central domain-containing protein</fullName>
    </recommendedName>
</protein>
<name>A0ABR4BK27_9LECA</name>
<dbReference type="SUPFAM" id="SSF48371">
    <property type="entry name" value="ARM repeat"/>
    <property type="match status" value="1"/>
</dbReference>
<dbReference type="InterPro" id="IPR051137">
    <property type="entry name" value="PP4R3-like"/>
</dbReference>
<comment type="caution">
    <text evidence="6">The sequence shown here is derived from an EMBL/GenBank/DDBJ whole genome shotgun (WGS) entry which is preliminary data.</text>
</comment>
<keyword evidence="2" id="KW-0539">Nucleus</keyword>
<feature type="compositionally biased region" description="Polar residues" evidence="3">
    <location>
        <begin position="665"/>
        <end position="681"/>
    </location>
</feature>
<dbReference type="PANTHER" id="PTHR23318:SF0">
    <property type="entry name" value="SERINE_THREONINE-PROTEIN PHOSPHATASE 4 REGULATORY SUBUNIT 3"/>
    <property type="match status" value="1"/>
</dbReference>
<gene>
    <name evidence="6" type="ORF">ABVK25_001784</name>
</gene>